<dbReference type="AlphaFoldDB" id="A0A100ITZ1"/>
<organism evidence="2 3">
    <name type="scientific">Aspergillus niger</name>
    <dbReference type="NCBI Taxonomy" id="5061"/>
    <lineage>
        <taxon>Eukaryota</taxon>
        <taxon>Fungi</taxon>
        <taxon>Dikarya</taxon>
        <taxon>Ascomycota</taxon>
        <taxon>Pezizomycotina</taxon>
        <taxon>Eurotiomycetes</taxon>
        <taxon>Eurotiomycetidae</taxon>
        <taxon>Eurotiales</taxon>
        <taxon>Aspergillaceae</taxon>
        <taxon>Aspergillus</taxon>
        <taxon>Aspergillus subgen. Circumdati</taxon>
    </lineage>
</organism>
<accession>A0A100ITZ1</accession>
<dbReference type="EMBL" id="BCMY01000024">
    <property type="protein sequence ID" value="GAQ47051.1"/>
    <property type="molecule type" value="Genomic_DNA"/>
</dbReference>
<protein>
    <submittedName>
        <fullName evidence="2">Uncharacterized protein</fullName>
    </submittedName>
</protein>
<gene>
    <name evidence="2" type="ORF">ABL_09712</name>
</gene>
<sequence length="178" mass="18981">MAILLHAPPIHSPSRPNNVDPFSSPPAKVLSPDASADALSQRASATRPSLPRKGRGTRSYACSPWYGRPFPSISAVLTGLSVSAGRPFSLVDGLSLMNRLGRSPPAALAAVLHLMSALHTSALTPPSPVDLFSLVKFFSLSSHTMEDIKGLASPQIRALFYLPSQPRQSSLILTFTLR</sequence>
<comment type="caution">
    <text evidence="2">The sequence shown here is derived from an EMBL/GenBank/DDBJ whole genome shotgun (WGS) entry which is preliminary data.</text>
</comment>
<name>A0A100ITZ1_ASPNG</name>
<evidence type="ECO:0000313" key="2">
    <source>
        <dbReference type="EMBL" id="GAQ47051.1"/>
    </source>
</evidence>
<proteinExistence type="predicted"/>
<evidence type="ECO:0000256" key="1">
    <source>
        <dbReference type="SAM" id="MobiDB-lite"/>
    </source>
</evidence>
<dbReference type="Proteomes" id="UP000068243">
    <property type="component" value="Unassembled WGS sequence"/>
</dbReference>
<dbReference type="OrthoDB" id="10405460at2759"/>
<reference evidence="3" key="1">
    <citation type="journal article" date="2016" name="Genome Announc.">
        <title>Draft genome sequence of Aspergillus niger strain An76.</title>
        <authorList>
            <person name="Gong W."/>
            <person name="Cheng Z."/>
            <person name="Zhang H."/>
            <person name="Liu L."/>
            <person name="Gao P."/>
            <person name="Wang L."/>
        </authorList>
    </citation>
    <scope>NUCLEOTIDE SEQUENCE [LARGE SCALE GENOMIC DNA]</scope>
    <source>
        <strain evidence="3">An76</strain>
    </source>
</reference>
<feature type="region of interest" description="Disordered" evidence="1">
    <location>
        <begin position="7"/>
        <end position="58"/>
    </location>
</feature>
<evidence type="ECO:0000313" key="3">
    <source>
        <dbReference type="Proteomes" id="UP000068243"/>
    </source>
</evidence>